<organism evidence="9 10">
    <name type="scientific">Vallitalea guaymasensis</name>
    <dbReference type="NCBI Taxonomy" id="1185412"/>
    <lineage>
        <taxon>Bacteria</taxon>
        <taxon>Bacillati</taxon>
        <taxon>Bacillota</taxon>
        <taxon>Clostridia</taxon>
        <taxon>Lachnospirales</taxon>
        <taxon>Vallitaleaceae</taxon>
        <taxon>Vallitalea</taxon>
    </lineage>
</organism>
<accession>A0A8J8SDD1</accession>
<feature type="domain" description="ABC transmembrane type-1" evidence="8">
    <location>
        <begin position="86"/>
        <end position="301"/>
    </location>
</feature>
<feature type="transmembrane region" description="Helical" evidence="7">
    <location>
        <begin position="26"/>
        <end position="44"/>
    </location>
</feature>
<dbReference type="GO" id="GO:0055085">
    <property type="term" value="P:transmembrane transport"/>
    <property type="evidence" value="ECO:0007669"/>
    <property type="project" value="InterPro"/>
</dbReference>
<evidence type="ECO:0000256" key="1">
    <source>
        <dbReference type="ARBA" id="ARBA00004651"/>
    </source>
</evidence>
<dbReference type="RefSeq" id="WP_244971211.1">
    <property type="nucleotide sequence ID" value="NZ_CP058561.1"/>
</dbReference>
<evidence type="ECO:0000256" key="5">
    <source>
        <dbReference type="ARBA" id="ARBA00022989"/>
    </source>
</evidence>
<name>A0A8J8SDD1_9FIRM</name>
<evidence type="ECO:0000256" key="6">
    <source>
        <dbReference type="ARBA" id="ARBA00023136"/>
    </source>
</evidence>
<evidence type="ECO:0000256" key="3">
    <source>
        <dbReference type="ARBA" id="ARBA00022475"/>
    </source>
</evidence>
<dbReference type="GO" id="GO:0005886">
    <property type="term" value="C:plasma membrane"/>
    <property type="evidence" value="ECO:0007669"/>
    <property type="project" value="UniProtKB-SubCell"/>
</dbReference>
<dbReference type="CDD" id="cd06261">
    <property type="entry name" value="TM_PBP2"/>
    <property type="match status" value="1"/>
</dbReference>
<dbReference type="InterPro" id="IPR000515">
    <property type="entry name" value="MetI-like"/>
</dbReference>
<keyword evidence="4 7" id="KW-0812">Transmembrane</keyword>
<dbReference type="SUPFAM" id="SSF161098">
    <property type="entry name" value="MetI-like"/>
    <property type="match status" value="1"/>
</dbReference>
<dbReference type="AlphaFoldDB" id="A0A8J8SDD1"/>
<feature type="transmembrane region" description="Helical" evidence="7">
    <location>
        <begin position="132"/>
        <end position="153"/>
    </location>
</feature>
<gene>
    <name evidence="9" type="ORF">HYG85_16170</name>
</gene>
<evidence type="ECO:0000256" key="4">
    <source>
        <dbReference type="ARBA" id="ARBA00022692"/>
    </source>
</evidence>
<dbReference type="Proteomes" id="UP000677305">
    <property type="component" value="Chromosome"/>
</dbReference>
<keyword evidence="2 7" id="KW-0813">Transport</keyword>
<keyword evidence="10" id="KW-1185">Reference proteome</keyword>
<feature type="transmembrane region" description="Helical" evidence="7">
    <location>
        <begin position="223"/>
        <end position="241"/>
    </location>
</feature>
<dbReference type="PANTHER" id="PTHR43227:SF11">
    <property type="entry name" value="BLL4140 PROTEIN"/>
    <property type="match status" value="1"/>
</dbReference>
<evidence type="ECO:0000256" key="2">
    <source>
        <dbReference type="ARBA" id="ARBA00022448"/>
    </source>
</evidence>
<proteinExistence type="inferred from homology"/>
<keyword evidence="6 7" id="KW-0472">Membrane</keyword>
<dbReference type="EMBL" id="CP058561">
    <property type="protein sequence ID" value="QUH30356.1"/>
    <property type="molecule type" value="Genomic_DNA"/>
</dbReference>
<evidence type="ECO:0000256" key="7">
    <source>
        <dbReference type="RuleBase" id="RU363032"/>
    </source>
</evidence>
<dbReference type="PROSITE" id="PS50928">
    <property type="entry name" value="ABC_TM1"/>
    <property type="match status" value="1"/>
</dbReference>
<protein>
    <submittedName>
        <fullName evidence="9">Sugar ABC transporter permease</fullName>
    </submittedName>
</protein>
<evidence type="ECO:0000313" key="10">
    <source>
        <dbReference type="Proteomes" id="UP000677305"/>
    </source>
</evidence>
<reference evidence="9 10" key="1">
    <citation type="submission" date="2020-07" db="EMBL/GenBank/DDBJ databases">
        <title>Vallitalea guaymasensis genome.</title>
        <authorList>
            <person name="Postec A."/>
        </authorList>
    </citation>
    <scope>NUCLEOTIDE SEQUENCE [LARGE SCALE GENOMIC DNA]</scope>
    <source>
        <strain evidence="9 10">Ra1766G1</strain>
    </source>
</reference>
<keyword evidence="5 7" id="KW-1133">Transmembrane helix</keyword>
<evidence type="ECO:0000313" key="9">
    <source>
        <dbReference type="EMBL" id="QUH30356.1"/>
    </source>
</evidence>
<comment type="similarity">
    <text evidence="7">Belongs to the binding-protein-dependent transport system permease family.</text>
</comment>
<dbReference type="Gene3D" id="1.10.3720.10">
    <property type="entry name" value="MetI-like"/>
    <property type="match status" value="1"/>
</dbReference>
<sequence>MQAIAKRKTKNKTSSDTMRYLKKNKWLYILLIPGLLYFVLFRYLPMFGLVIAFKDYDIFKGIFDSAWVGLDNFRTVFGSTDFKQVFSNTIVISLLKILIGFPVPIILALMLNEMRCIKFSRISQTVLYLPHFLSWVVIGGIMLNIFSPTYGIVGEIYRLFGHDPVNLLASKEHFRGILILSDIWKESGWGTIVYLAALTQIDPNLYEAASIDGASKWKQTLHITLPAISGIIVMLLILRIGKVMNAGFQQIMVLQTPLVQSISDIFDTYVYRTGLKRGQYSIAATVDMFKSVIALVLVVGTDKLSKKIGEEGLL</sequence>
<evidence type="ECO:0000259" key="8">
    <source>
        <dbReference type="PROSITE" id="PS50928"/>
    </source>
</evidence>
<dbReference type="Pfam" id="PF00528">
    <property type="entry name" value="BPD_transp_1"/>
    <property type="match status" value="1"/>
</dbReference>
<keyword evidence="3" id="KW-1003">Cell membrane</keyword>
<feature type="transmembrane region" description="Helical" evidence="7">
    <location>
        <begin position="90"/>
        <end position="111"/>
    </location>
</feature>
<dbReference type="KEGG" id="vgu:HYG85_16170"/>
<dbReference type="InterPro" id="IPR050809">
    <property type="entry name" value="UgpAE/MalFG_permease"/>
</dbReference>
<dbReference type="InterPro" id="IPR035906">
    <property type="entry name" value="MetI-like_sf"/>
</dbReference>
<comment type="subcellular location">
    <subcellularLocation>
        <location evidence="1 7">Cell membrane</location>
        <topology evidence="1 7">Multi-pass membrane protein</topology>
    </subcellularLocation>
</comment>
<dbReference type="PANTHER" id="PTHR43227">
    <property type="entry name" value="BLL4140 PROTEIN"/>
    <property type="match status" value="1"/>
</dbReference>